<name>A0A674PJ08_TAKRU</name>
<comment type="subcellular location">
    <subcellularLocation>
        <location evidence="1">Nucleus</location>
    </subcellularLocation>
</comment>
<feature type="compositionally biased region" description="Pro residues" evidence="9">
    <location>
        <begin position="309"/>
        <end position="329"/>
    </location>
</feature>
<dbReference type="GO" id="GO:0016925">
    <property type="term" value="P:protein sumoylation"/>
    <property type="evidence" value="ECO:0007669"/>
    <property type="project" value="TreeGrafter"/>
</dbReference>
<dbReference type="Proteomes" id="UP000005226">
    <property type="component" value="Chromosome 4"/>
</dbReference>
<keyword evidence="12" id="KW-1185">Reference proteome</keyword>
<dbReference type="FunFam" id="3.30.40.10:FF:000012">
    <property type="entry name" value="Zinc finger MIZ domain-containing protein 2"/>
    <property type="match status" value="1"/>
</dbReference>
<gene>
    <name evidence="11" type="primary">zmiz1a</name>
</gene>
<protein>
    <submittedName>
        <fullName evidence="11">Zinc finger, MIZ-type containing 1a</fullName>
    </submittedName>
</protein>
<keyword evidence="3" id="KW-0479">Metal-binding</keyword>
<evidence type="ECO:0000259" key="10">
    <source>
        <dbReference type="PROSITE" id="PS51044"/>
    </source>
</evidence>
<evidence type="ECO:0000313" key="11">
    <source>
        <dbReference type="Ensembl" id="ENSTRUP00000085524.1"/>
    </source>
</evidence>
<proteinExistence type="predicted"/>
<keyword evidence="6" id="KW-0832">Ubl conjugation</keyword>
<reference evidence="11" key="2">
    <citation type="submission" date="2025-08" db="UniProtKB">
        <authorList>
            <consortium name="Ensembl"/>
        </authorList>
    </citation>
    <scope>IDENTIFICATION</scope>
</reference>
<feature type="region of interest" description="Disordered" evidence="9">
    <location>
        <begin position="670"/>
        <end position="803"/>
    </location>
</feature>
<feature type="compositionally biased region" description="Polar residues" evidence="9">
    <location>
        <begin position="790"/>
        <end position="803"/>
    </location>
</feature>
<dbReference type="GO" id="GO:0045944">
    <property type="term" value="P:positive regulation of transcription by RNA polymerase II"/>
    <property type="evidence" value="ECO:0007669"/>
    <property type="project" value="UniProtKB-ARBA"/>
</dbReference>
<dbReference type="InterPro" id="IPR057847">
    <property type="entry name" value="ZMIZ1/ZMIZ2_GBD-like"/>
</dbReference>
<dbReference type="PROSITE" id="PS51044">
    <property type="entry name" value="ZF_SP_RING"/>
    <property type="match status" value="1"/>
</dbReference>
<feature type="compositionally biased region" description="Polar residues" evidence="9">
    <location>
        <begin position="717"/>
        <end position="729"/>
    </location>
</feature>
<dbReference type="Pfam" id="PF02891">
    <property type="entry name" value="zf-MIZ"/>
    <property type="match status" value="1"/>
</dbReference>
<evidence type="ECO:0000256" key="6">
    <source>
        <dbReference type="ARBA" id="ARBA00022843"/>
    </source>
</evidence>
<keyword evidence="2" id="KW-1017">Isopeptide bond</keyword>
<feature type="compositionally biased region" description="Pro residues" evidence="9">
    <location>
        <begin position="676"/>
        <end position="689"/>
    </location>
</feature>
<evidence type="ECO:0000256" key="5">
    <source>
        <dbReference type="ARBA" id="ARBA00022833"/>
    </source>
</evidence>
<dbReference type="GO" id="GO:0008270">
    <property type="term" value="F:zinc ion binding"/>
    <property type="evidence" value="ECO:0007669"/>
    <property type="project" value="UniProtKB-KW"/>
</dbReference>
<feature type="compositionally biased region" description="Polar residues" evidence="9">
    <location>
        <begin position="233"/>
        <end position="260"/>
    </location>
</feature>
<dbReference type="InterPro" id="IPR004181">
    <property type="entry name" value="Znf_MIZ"/>
</dbReference>
<accession>A0A674PJ08</accession>
<dbReference type="GeneTree" id="ENSGT01030000234539"/>
<reference evidence="11" key="3">
    <citation type="submission" date="2025-09" db="UniProtKB">
        <authorList>
            <consortium name="Ensembl"/>
        </authorList>
    </citation>
    <scope>IDENTIFICATION</scope>
</reference>
<keyword evidence="4 8" id="KW-0863">Zinc-finger</keyword>
<dbReference type="InterPro" id="IPR013083">
    <property type="entry name" value="Znf_RING/FYVE/PHD"/>
</dbReference>
<evidence type="ECO:0000256" key="8">
    <source>
        <dbReference type="PROSITE-ProRule" id="PRU00452"/>
    </source>
</evidence>
<dbReference type="Gene3D" id="3.30.40.10">
    <property type="entry name" value="Zinc/RING finger domain, C3HC4 (zinc finger)"/>
    <property type="match status" value="1"/>
</dbReference>
<feature type="compositionally biased region" description="Low complexity" evidence="9">
    <location>
        <begin position="265"/>
        <end position="279"/>
    </location>
</feature>
<dbReference type="GO" id="GO:0061665">
    <property type="term" value="F:SUMO ligase activity"/>
    <property type="evidence" value="ECO:0007669"/>
    <property type="project" value="TreeGrafter"/>
</dbReference>
<evidence type="ECO:0000256" key="9">
    <source>
        <dbReference type="SAM" id="MobiDB-lite"/>
    </source>
</evidence>
<evidence type="ECO:0000313" key="12">
    <source>
        <dbReference type="Proteomes" id="UP000005226"/>
    </source>
</evidence>
<feature type="domain" description="SP-RING-type" evidence="10">
    <location>
        <begin position="535"/>
        <end position="616"/>
    </location>
</feature>
<dbReference type="GO" id="GO:0003712">
    <property type="term" value="F:transcription coregulator activity"/>
    <property type="evidence" value="ECO:0007669"/>
    <property type="project" value="TreeGrafter"/>
</dbReference>
<dbReference type="Pfam" id="PF25527">
    <property type="entry name" value="GBD-like_ZMIZ1_ZMIZ2"/>
    <property type="match status" value="1"/>
</dbReference>
<evidence type="ECO:0000256" key="4">
    <source>
        <dbReference type="ARBA" id="ARBA00022771"/>
    </source>
</evidence>
<evidence type="ECO:0000256" key="2">
    <source>
        <dbReference type="ARBA" id="ARBA00022499"/>
    </source>
</evidence>
<feature type="region of interest" description="Disordered" evidence="9">
    <location>
        <begin position="1"/>
        <end position="33"/>
    </location>
</feature>
<feature type="compositionally biased region" description="Low complexity" evidence="9">
    <location>
        <begin position="732"/>
        <end position="768"/>
    </location>
</feature>
<keyword evidence="7" id="KW-0539">Nucleus</keyword>
<dbReference type="Ensembl" id="ENSTRUT00000060432.1">
    <property type="protein sequence ID" value="ENSTRUP00000085524.1"/>
    <property type="gene ID" value="ENSTRUG00000006313.3"/>
</dbReference>
<dbReference type="GO" id="GO:0005634">
    <property type="term" value="C:nucleus"/>
    <property type="evidence" value="ECO:0007669"/>
    <property type="project" value="UniProtKB-SubCell"/>
</dbReference>
<evidence type="ECO:0000256" key="1">
    <source>
        <dbReference type="ARBA" id="ARBA00004123"/>
    </source>
</evidence>
<feature type="compositionally biased region" description="Polar residues" evidence="9">
    <location>
        <begin position="285"/>
        <end position="296"/>
    </location>
</feature>
<sequence length="803" mass="86979">MQPSMNSMKPGLTHSDGSFPYDSVPWQQNTNQPPGSLSVVTTVWGVTNTSQSQVQYVQTSCQDKFYSAGLRLHCPNAPPGGMGMTSHTRPPGDFTQPAAAAAAAAVAAAAATATATATATVAALQETQNKDMNQYGQVQHASAYNNQFMNQPGPRGPPGGINPASMASAMNNPNMSGPPMGMNQARTPGMGPFGPHGQRMPQQGYPAGPRQGMPMQGMKRPYPGEAGYGGQQYGPNSQFPPQQGQYPTSNTSRPLSSPNYPGQRMPGQQSQGQYPSGMPMGQYYKQESFNGQSTNFSGGGYSYSQGNGPPRPGNYPHSPVPGNPTPPMTPGSGIPPYLSPNPDVKPPFAPDMKPNMTALPPPPANPNEELRLTFPVRDGVVLEPFRLEHNLAVSNHVFHLRPSVHQTLMWRSDLELQFKCYHHEDRQMNTNWPASVQVSVNATPLTIERGDNKTSHKPLHLKHVCQPGRNTIQITVTACCCSHLFVLQLVHRPSVRSVLQGLLKKRLLPAEHCITKIKRNFSSVAASAGNTTLNGEDGVEQTAIKVSLKCPITFRRIQLPARGHDCKHVQCFDLESYLQLNCERGTWRCPVCNKTALLEGLEVDQYMWGILNAIQNSEFEEVTIDPTCSWRPVPIKSEIHIKEDPDGPLAKRFKTMSPSQMTMPNVMEMIAQLGPGPGPHGPGPSPYTPHPGQHVSGNGGDYPGGGTQSLILPSMSHPDQSHNSMQQILHASPHPGSQSGPPLHHSSQSSQPPRQSQPQPQPQPGQNSHPHELANTDELLSYLDPPDLPANSNDDLLSLFENN</sequence>
<feature type="region of interest" description="Disordered" evidence="9">
    <location>
        <begin position="148"/>
        <end position="331"/>
    </location>
</feature>
<evidence type="ECO:0000256" key="7">
    <source>
        <dbReference type="ARBA" id="ARBA00023242"/>
    </source>
</evidence>
<dbReference type="PANTHER" id="PTHR10782">
    <property type="entry name" value="ZINC FINGER MIZ DOMAIN-CONTAINING PROTEIN"/>
    <property type="match status" value="1"/>
</dbReference>
<dbReference type="AlphaFoldDB" id="A0A674PJ08"/>
<dbReference type="PANTHER" id="PTHR10782:SF7">
    <property type="entry name" value="ZINC FINGER MIZ DOMAIN-CONTAINING PROTEIN 1"/>
    <property type="match status" value="1"/>
</dbReference>
<keyword evidence="5" id="KW-0862">Zinc</keyword>
<dbReference type="GO" id="GO:0000785">
    <property type="term" value="C:chromatin"/>
    <property type="evidence" value="ECO:0007669"/>
    <property type="project" value="TreeGrafter"/>
</dbReference>
<reference evidence="11 12" key="1">
    <citation type="journal article" date="2011" name="Genome Biol. Evol.">
        <title>Integration of the genetic map and genome assembly of fugu facilitates insights into distinct features of genome evolution in teleosts and mammals.</title>
        <authorList>
            <person name="Kai W."/>
            <person name="Kikuchi K."/>
            <person name="Tohari S."/>
            <person name="Chew A.K."/>
            <person name="Tay A."/>
            <person name="Fujiwara A."/>
            <person name="Hosoya S."/>
            <person name="Suetake H."/>
            <person name="Naruse K."/>
            <person name="Brenner S."/>
            <person name="Suzuki Y."/>
            <person name="Venkatesh B."/>
        </authorList>
    </citation>
    <scope>NUCLEOTIDE SEQUENCE [LARGE SCALE GENOMIC DNA]</scope>
</reference>
<evidence type="ECO:0000256" key="3">
    <source>
        <dbReference type="ARBA" id="ARBA00022723"/>
    </source>
</evidence>
<organism evidence="11 12">
    <name type="scientific">Takifugu rubripes</name>
    <name type="common">Japanese pufferfish</name>
    <name type="synonym">Fugu rubripes</name>
    <dbReference type="NCBI Taxonomy" id="31033"/>
    <lineage>
        <taxon>Eukaryota</taxon>
        <taxon>Metazoa</taxon>
        <taxon>Chordata</taxon>
        <taxon>Craniata</taxon>
        <taxon>Vertebrata</taxon>
        <taxon>Euteleostomi</taxon>
        <taxon>Actinopterygii</taxon>
        <taxon>Neopterygii</taxon>
        <taxon>Teleostei</taxon>
        <taxon>Neoteleostei</taxon>
        <taxon>Acanthomorphata</taxon>
        <taxon>Eupercaria</taxon>
        <taxon>Tetraodontiformes</taxon>
        <taxon>Tetradontoidea</taxon>
        <taxon>Tetraodontidae</taxon>
        <taxon>Takifugu</taxon>
    </lineage>
</organism>
<feature type="compositionally biased region" description="Gly residues" evidence="9">
    <location>
        <begin position="697"/>
        <end position="707"/>
    </location>
</feature>